<name>A0A022QPW9_ERYGU</name>
<accession>A0A022QPW9</accession>
<evidence type="ECO:0000313" key="2">
    <source>
        <dbReference type="EMBL" id="EYU29971.1"/>
    </source>
</evidence>
<keyword evidence="3" id="KW-1185">Reference proteome</keyword>
<sequence length="113" mass="12622">MELEKRKRKCDGGEAAAAEGKRGKKLRKGEEHADAVKEAVTPPEDEEVEEFFAILKRIHVAVKYFQKRNGGRDLTVTDWCPSFKTEDFDGANKVSEKIEGKGDTGLDLNSEPI</sequence>
<gene>
    <name evidence="2" type="ORF">MIMGU_mgv1a016637mg</name>
</gene>
<dbReference type="GO" id="GO:0010112">
    <property type="term" value="P:regulation of systemic acquired resistance"/>
    <property type="evidence" value="ECO:0007669"/>
    <property type="project" value="InterPro"/>
</dbReference>
<reference evidence="2 3" key="1">
    <citation type="journal article" date="2013" name="Proc. Natl. Acad. Sci. U.S.A.">
        <title>Fine-scale variation in meiotic recombination in Mimulus inferred from population shotgun sequencing.</title>
        <authorList>
            <person name="Hellsten U."/>
            <person name="Wright K.M."/>
            <person name="Jenkins J."/>
            <person name="Shu S."/>
            <person name="Yuan Y."/>
            <person name="Wessler S.R."/>
            <person name="Schmutz J."/>
            <person name="Willis J.H."/>
            <person name="Rokhsar D.S."/>
        </authorList>
    </citation>
    <scope>NUCLEOTIDE SEQUENCE [LARGE SCALE GENOMIC DNA]</scope>
    <source>
        <strain evidence="3">cv. DUN x IM62</strain>
    </source>
</reference>
<dbReference type="Proteomes" id="UP000030748">
    <property type="component" value="Unassembled WGS sequence"/>
</dbReference>
<feature type="compositionally biased region" description="Basic and acidic residues" evidence="1">
    <location>
        <begin position="28"/>
        <end position="37"/>
    </location>
</feature>
<dbReference type="PANTHER" id="PTHR35735">
    <property type="entry name" value="PROTEIN NIM1-INTERACTING 2"/>
    <property type="match status" value="1"/>
</dbReference>
<evidence type="ECO:0000256" key="1">
    <source>
        <dbReference type="SAM" id="MobiDB-lite"/>
    </source>
</evidence>
<dbReference type="EMBL" id="KI631110">
    <property type="protein sequence ID" value="EYU29971.1"/>
    <property type="molecule type" value="Genomic_DNA"/>
</dbReference>
<proteinExistence type="predicted"/>
<feature type="region of interest" description="Disordered" evidence="1">
    <location>
        <begin position="1"/>
        <end position="42"/>
    </location>
</feature>
<organism evidence="2 3">
    <name type="scientific">Erythranthe guttata</name>
    <name type="common">Yellow monkey flower</name>
    <name type="synonym">Mimulus guttatus</name>
    <dbReference type="NCBI Taxonomy" id="4155"/>
    <lineage>
        <taxon>Eukaryota</taxon>
        <taxon>Viridiplantae</taxon>
        <taxon>Streptophyta</taxon>
        <taxon>Embryophyta</taxon>
        <taxon>Tracheophyta</taxon>
        <taxon>Spermatophyta</taxon>
        <taxon>Magnoliopsida</taxon>
        <taxon>eudicotyledons</taxon>
        <taxon>Gunneridae</taxon>
        <taxon>Pentapetalae</taxon>
        <taxon>asterids</taxon>
        <taxon>lamiids</taxon>
        <taxon>Lamiales</taxon>
        <taxon>Phrymaceae</taxon>
        <taxon>Erythranthe</taxon>
    </lineage>
</organism>
<evidence type="ECO:0000313" key="3">
    <source>
        <dbReference type="Proteomes" id="UP000030748"/>
    </source>
</evidence>
<protein>
    <submittedName>
        <fullName evidence="2">Uncharacterized protein</fullName>
    </submittedName>
</protein>
<dbReference type="PhylomeDB" id="A0A022QPW9"/>
<dbReference type="InterPro" id="IPR034577">
    <property type="entry name" value="NIMIN-2"/>
</dbReference>
<dbReference type="AlphaFoldDB" id="A0A022QPW9"/>
<dbReference type="eggNOG" id="ENOG502R84V">
    <property type="taxonomic scope" value="Eukaryota"/>
</dbReference>
<dbReference type="PANTHER" id="PTHR35735:SF8">
    <property type="entry name" value="PROTEIN NIM1-INTERACTING 2"/>
    <property type="match status" value="1"/>
</dbReference>